<reference evidence="1" key="1">
    <citation type="submission" date="2019-02" db="EMBL/GenBank/DDBJ databases">
        <authorList>
            <person name="Gruber-Vodicka R. H."/>
            <person name="Seah K. B. B."/>
        </authorList>
    </citation>
    <scope>NUCLEOTIDE SEQUENCE</scope>
    <source>
        <strain evidence="3">BECK_BY1</strain>
        <strain evidence="2">BECK_BY2</strain>
        <strain evidence="1">BECK_BY3</strain>
    </source>
</reference>
<accession>A0A450ZJP5</accession>
<dbReference type="AlphaFoldDB" id="A0A450ZJP5"/>
<organism evidence="1">
    <name type="scientific">Candidatus Kentrum sp. TUN</name>
    <dbReference type="NCBI Taxonomy" id="2126343"/>
    <lineage>
        <taxon>Bacteria</taxon>
        <taxon>Pseudomonadati</taxon>
        <taxon>Pseudomonadota</taxon>
        <taxon>Gammaproteobacteria</taxon>
        <taxon>Candidatus Kentrum</taxon>
    </lineage>
</organism>
<dbReference type="EMBL" id="CAADFV010000036">
    <property type="protein sequence ID" value="VFK56035.1"/>
    <property type="molecule type" value="Genomic_DNA"/>
</dbReference>
<evidence type="ECO:0000313" key="2">
    <source>
        <dbReference type="EMBL" id="VFK56035.1"/>
    </source>
</evidence>
<evidence type="ECO:0000313" key="3">
    <source>
        <dbReference type="EMBL" id="VFK56673.1"/>
    </source>
</evidence>
<sequence>MISHRLLLGSNFPAILQGFFQLPERNGMRIFHEIRWYDTRLFQSHRGLPMVTGEVKTCS</sequence>
<name>A0A450ZJP5_9GAMM</name>
<protein>
    <submittedName>
        <fullName evidence="1">Uncharacterized protein</fullName>
    </submittedName>
</protein>
<gene>
    <name evidence="3" type="ORF">BECKTUN1418D_GA0071000_10513</name>
    <name evidence="2" type="ORF">BECKTUN1418E_GA0071001_103616</name>
    <name evidence="1" type="ORF">BECKTUN1418F_GA0071002_103516</name>
</gene>
<dbReference type="EMBL" id="CAADFX010000051">
    <property type="protein sequence ID" value="VFK56673.1"/>
    <property type="molecule type" value="Genomic_DNA"/>
</dbReference>
<proteinExistence type="predicted"/>
<evidence type="ECO:0000313" key="1">
    <source>
        <dbReference type="EMBL" id="VFK54001.1"/>
    </source>
</evidence>
<dbReference type="EMBL" id="CAADFY010000035">
    <property type="protein sequence ID" value="VFK54001.1"/>
    <property type="molecule type" value="Genomic_DNA"/>
</dbReference>